<feature type="domain" description="HTH LytTR-type" evidence="3">
    <location>
        <begin position="134"/>
        <end position="232"/>
    </location>
</feature>
<dbReference type="Pfam" id="PF04397">
    <property type="entry name" value="LytTR"/>
    <property type="match status" value="1"/>
</dbReference>
<dbReference type="PANTHER" id="PTHR37299:SF1">
    <property type="entry name" value="STAGE 0 SPORULATION PROTEIN A HOMOLOG"/>
    <property type="match status" value="1"/>
</dbReference>
<evidence type="ECO:0000256" key="1">
    <source>
        <dbReference type="PROSITE-ProRule" id="PRU00169"/>
    </source>
</evidence>
<dbReference type="EMBL" id="QPIZ01000021">
    <property type="protein sequence ID" value="RCW30610.1"/>
    <property type="molecule type" value="Genomic_DNA"/>
</dbReference>
<reference evidence="4 5" key="1">
    <citation type="submission" date="2018-07" db="EMBL/GenBank/DDBJ databases">
        <title>Freshwater and sediment microbial communities from various areas in North America, analyzing microbe dynamics in response to fracking.</title>
        <authorList>
            <person name="Lamendella R."/>
        </authorList>
    </citation>
    <scope>NUCLEOTIDE SEQUENCE [LARGE SCALE GENOMIC DNA]</scope>
    <source>
        <strain evidence="4 5">160A</strain>
    </source>
</reference>
<evidence type="ECO:0000313" key="4">
    <source>
        <dbReference type="EMBL" id="RCW30610.1"/>
    </source>
</evidence>
<dbReference type="SMART" id="SM00448">
    <property type="entry name" value="REC"/>
    <property type="match status" value="1"/>
</dbReference>
<dbReference type="GO" id="GO:0003677">
    <property type="term" value="F:DNA binding"/>
    <property type="evidence" value="ECO:0007669"/>
    <property type="project" value="InterPro"/>
</dbReference>
<dbReference type="GO" id="GO:0000156">
    <property type="term" value="F:phosphorelay response regulator activity"/>
    <property type="evidence" value="ECO:0007669"/>
    <property type="project" value="InterPro"/>
</dbReference>
<dbReference type="PANTHER" id="PTHR37299">
    <property type="entry name" value="TRANSCRIPTIONAL REGULATOR-RELATED"/>
    <property type="match status" value="1"/>
</dbReference>
<evidence type="ECO:0000259" key="3">
    <source>
        <dbReference type="PROSITE" id="PS50930"/>
    </source>
</evidence>
<dbReference type="PROSITE" id="PS50110">
    <property type="entry name" value="RESPONSE_REGULATORY"/>
    <property type="match status" value="1"/>
</dbReference>
<gene>
    <name evidence="4" type="ORF">DFO77_12147</name>
</gene>
<dbReference type="AlphaFoldDB" id="A0A368URF1"/>
<dbReference type="Pfam" id="PF00072">
    <property type="entry name" value="Response_reg"/>
    <property type="match status" value="1"/>
</dbReference>
<dbReference type="InterPro" id="IPR046947">
    <property type="entry name" value="LytR-like"/>
</dbReference>
<comment type="caution">
    <text evidence="1">Lacks conserved residue(s) required for the propagation of feature annotation.</text>
</comment>
<dbReference type="PROSITE" id="PS50930">
    <property type="entry name" value="HTH_LYTTR"/>
    <property type="match status" value="1"/>
</dbReference>
<keyword evidence="5" id="KW-1185">Reference proteome</keyword>
<dbReference type="Gene3D" id="2.40.50.1020">
    <property type="entry name" value="LytTr DNA-binding domain"/>
    <property type="match status" value="1"/>
</dbReference>
<proteinExistence type="predicted"/>
<dbReference type="SMART" id="SM00850">
    <property type="entry name" value="LytTR"/>
    <property type="match status" value="1"/>
</dbReference>
<organism evidence="4 5">
    <name type="scientific">Marinilabilia salmonicolor</name>
    <dbReference type="NCBI Taxonomy" id="989"/>
    <lineage>
        <taxon>Bacteria</taxon>
        <taxon>Pseudomonadati</taxon>
        <taxon>Bacteroidota</taxon>
        <taxon>Bacteroidia</taxon>
        <taxon>Marinilabiliales</taxon>
        <taxon>Marinilabiliaceae</taxon>
        <taxon>Marinilabilia</taxon>
    </lineage>
</organism>
<name>A0A368URF1_9BACT</name>
<feature type="domain" description="Response regulatory" evidence="2">
    <location>
        <begin position="3"/>
        <end position="114"/>
    </location>
</feature>
<dbReference type="InterPro" id="IPR011006">
    <property type="entry name" value="CheY-like_superfamily"/>
</dbReference>
<dbReference type="SUPFAM" id="SSF52172">
    <property type="entry name" value="CheY-like"/>
    <property type="match status" value="1"/>
</dbReference>
<dbReference type="InterPro" id="IPR007492">
    <property type="entry name" value="LytTR_DNA-bd_dom"/>
</dbReference>
<comment type="caution">
    <text evidence="4">The sequence shown here is derived from an EMBL/GenBank/DDBJ whole genome shotgun (WGS) entry which is preliminary data.</text>
</comment>
<evidence type="ECO:0000259" key="2">
    <source>
        <dbReference type="PROSITE" id="PS50110"/>
    </source>
</evidence>
<sequence>MIRCVIVEDKMDDLEVLKEYVSQIPFLKIETCCRNAMEASLVIRNKQPDLVIIKVEMPEINGIEVVKRMRAGIQVIFISASTQYAFEGFNLGVTDYLLKPFGFDRFLMAVEKAREIIKFKDLLRESAGNEGDYISIKSGYKNHRILLADVLFIEAMDNYIKIYTTTKVYVTLMNLKGVLKLLPPDGFSRIHRSYIVALSKVKAFNKQIVTVGSRRLPVGKSYSSVFAAAMEG</sequence>
<evidence type="ECO:0000313" key="5">
    <source>
        <dbReference type="Proteomes" id="UP000252733"/>
    </source>
</evidence>
<protein>
    <submittedName>
        <fullName evidence="4">LytTR family two component transcriptional regulator</fullName>
    </submittedName>
</protein>
<dbReference type="Gene3D" id="3.40.50.2300">
    <property type="match status" value="1"/>
</dbReference>
<dbReference type="RefSeq" id="WP_114437593.1">
    <property type="nucleotide sequence ID" value="NZ_QPIZ01000021.1"/>
</dbReference>
<accession>A0A368URF1</accession>
<dbReference type="InterPro" id="IPR001789">
    <property type="entry name" value="Sig_transdc_resp-reg_receiver"/>
</dbReference>
<dbReference type="Proteomes" id="UP000252733">
    <property type="component" value="Unassembled WGS sequence"/>
</dbReference>